<keyword evidence="1" id="KW-0285">Flavoprotein</keyword>
<reference evidence="6 7" key="1">
    <citation type="submission" date="2017-11" db="EMBL/GenBank/DDBJ databases">
        <title>Genomic Encyclopedia of Archaeal and Bacterial Type Strains, Phase II (KMG-II): From Individual Species to Whole Genera.</title>
        <authorList>
            <person name="Goeker M."/>
        </authorList>
    </citation>
    <scope>NUCLEOTIDE SEQUENCE [LARGE SCALE GENOMIC DNA]</scope>
    <source>
        <strain evidence="6 7">DSM 25478</strain>
    </source>
</reference>
<dbReference type="Proteomes" id="UP000231693">
    <property type="component" value="Unassembled WGS sequence"/>
</dbReference>
<organism evidence="6 7">
    <name type="scientific">Sediminihabitans luteus</name>
    <dbReference type="NCBI Taxonomy" id="1138585"/>
    <lineage>
        <taxon>Bacteria</taxon>
        <taxon>Bacillati</taxon>
        <taxon>Actinomycetota</taxon>
        <taxon>Actinomycetes</taxon>
        <taxon>Micrococcales</taxon>
        <taxon>Cellulomonadaceae</taxon>
        <taxon>Sediminihabitans</taxon>
    </lineage>
</organism>
<dbReference type="PANTHER" id="PTHR42847">
    <property type="entry name" value="ALKANESULFONATE MONOOXYGENASE"/>
    <property type="match status" value="1"/>
</dbReference>
<keyword evidence="3" id="KW-0560">Oxidoreductase</keyword>
<feature type="domain" description="Luciferase-like" evidence="5">
    <location>
        <begin position="18"/>
        <end position="218"/>
    </location>
</feature>
<evidence type="ECO:0000259" key="5">
    <source>
        <dbReference type="Pfam" id="PF00296"/>
    </source>
</evidence>
<evidence type="ECO:0000256" key="3">
    <source>
        <dbReference type="ARBA" id="ARBA00023002"/>
    </source>
</evidence>
<gene>
    <name evidence="6" type="ORF">CLV28_2186</name>
</gene>
<dbReference type="PANTHER" id="PTHR42847:SF4">
    <property type="entry name" value="ALKANESULFONATE MONOOXYGENASE-RELATED"/>
    <property type="match status" value="1"/>
</dbReference>
<dbReference type="SUPFAM" id="SSF51679">
    <property type="entry name" value="Bacterial luciferase-like"/>
    <property type="match status" value="1"/>
</dbReference>
<keyword evidence="4 6" id="KW-0503">Monooxygenase</keyword>
<protein>
    <submittedName>
        <fullName evidence="6">Alkanesulfonate monooxygenase SsuD/methylene tetrahydromethanopterin reductase-like flavin-dependent oxidoreductase (Luciferase family)</fullName>
    </submittedName>
</protein>
<sequence length="307" mass="32693">MSASGSPQISTVILPVHPWSQGRAVWERAEQLGFGTAYTYDHLSWRTFRDGPWFGAVPLLTAAAVATTTLRLGTLVTSPNFREPVTLAKDLMTLDDVSGGRVTLGIGAGTSSGFDATVLGGPAWPLRERTERFEEFVELLDRLLTTPAVTSDGTYYSAHEARTIPGCVQSPRLPFVVAGNGPRGMRLAARHGQGWVTTGAPGLPDDASPVASSDAVAAQVARLREVTSHDGPEVAGGDAARDPLRTVLLTGFTPDPWFASADAFDDALGRYAEAGIDEVVLHWPLPGTQFDVDVDVFEDAVTRHRGA</sequence>
<name>A0A2M9CER2_9CELL</name>
<dbReference type="GO" id="GO:0008726">
    <property type="term" value="F:alkanesulfonate monooxygenase activity"/>
    <property type="evidence" value="ECO:0007669"/>
    <property type="project" value="TreeGrafter"/>
</dbReference>
<evidence type="ECO:0000256" key="4">
    <source>
        <dbReference type="ARBA" id="ARBA00023033"/>
    </source>
</evidence>
<dbReference type="RefSeq" id="WP_100423339.1">
    <property type="nucleotide sequence ID" value="NZ_BOOX01000001.1"/>
</dbReference>
<evidence type="ECO:0000313" key="6">
    <source>
        <dbReference type="EMBL" id="PJJ70352.1"/>
    </source>
</evidence>
<dbReference type="GO" id="GO:0046306">
    <property type="term" value="P:alkanesulfonate catabolic process"/>
    <property type="evidence" value="ECO:0007669"/>
    <property type="project" value="TreeGrafter"/>
</dbReference>
<accession>A0A2M9CER2</accession>
<dbReference type="OrthoDB" id="7374740at2"/>
<dbReference type="EMBL" id="PGFE01000003">
    <property type="protein sequence ID" value="PJJ70352.1"/>
    <property type="molecule type" value="Genomic_DNA"/>
</dbReference>
<dbReference type="Pfam" id="PF00296">
    <property type="entry name" value="Bac_luciferase"/>
    <property type="match status" value="1"/>
</dbReference>
<evidence type="ECO:0000313" key="7">
    <source>
        <dbReference type="Proteomes" id="UP000231693"/>
    </source>
</evidence>
<evidence type="ECO:0000256" key="2">
    <source>
        <dbReference type="ARBA" id="ARBA00022643"/>
    </source>
</evidence>
<dbReference type="AlphaFoldDB" id="A0A2M9CER2"/>
<dbReference type="InterPro" id="IPR050172">
    <property type="entry name" value="SsuD_RutA_monooxygenase"/>
</dbReference>
<dbReference type="InterPro" id="IPR011251">
    <property type="entry name" value="Luciferase-like_dom"/>
</dbReference>
<comment type="caution">
    <text evidence="6">The sequence shown here is derived from an EMBL/GenBank/DDBJ whole genome shotgun (WGS) entry which is preliminary data.</text>
</comment>
<dbReference type="Gene3D" id="3.20.20.30">
    <property type="entry name" value="Luciferase-like domain"/>
    <property type="match status" value="1"/>
</dbReference>
<keyword evidence="7" id="KW-1185">Reference proteome</keyword>
<dbReference type="InterPro" id="IPR036661">
    <property type="entry name" value="Luciferase-like_sf"/>
</dbReference>
<evidence type="ECO:0000256" key="1">
    <source>
        <dbReference type="ARBA" id="ARBA00022630"/>
    </source>
</evidence>
<proteinExistence type="predicted"/>
<keyword evidence="2" id="KW-0288">FMN</keyword>